<feature type="transmembrane region" description="Helical" evidence="2">
    <location>
        <begin position="48"/>
        <end position="66"/>
    </location>
</feature>
<feature type="domain" description="Peptidase M28" evidence="3">
    <location>
        <begin position="173"/>
        <end position="364"/>
    </location>
</feature>
<dbReference type="SUPFAM" id="SSF53187">
    <property type="entry name" value="Zn-dependent exopeptidases"/>
    <property type="match status" value="1"/>
</dbReference>
<dbReference type="RefSeq" id="WP_161262509.1">
    <property type="nucleotide sequence ID" value="NZ_JAFBDC010000010.1"/>
</dbReference>
<dbReference type="GO" id="GO:0008235">
    <property type="term" value="F:metalloexopeptidase activity"/>
    <property type="evidence" value="ECO:0007669"/>
    <property type="project" value="InterPro"/>
</dbReference>
<dbReference type="Pfam" id="PF04389">
    <property type="entry name" value="Peptidase_M28"/>
    <property type="match status" value="1"/>
</dbReference>
<keyword evidence="5" id="KW-1185">Reference proteome</keyword>
<dbReference type="AlphaFoldDB" id="A0A845LEX8"/>
<dbReference type="EMBL" id="WXEX01000011">
    <property type="protein sequence ID" value="MZP43944.1"/>
    <property type="molecule type" value="Genomic_DNA"/>
</dbReference>
<protein>
    <submittedName>
        <fullName evidence="4">M28 family peptidase</fullName>
    </submittedName>
</protein>
<evidence type="ECO:0000259" key="3">
    <source>
        <dbReference type="Pfam" id="PF04389"/>
    </source>
</evidence>
<proteinExistence type="predicted"/>
<dbReference type="Gene3D" id="3.40.630.10">
    <property type="entry name" value="Zn peptidases"/>
    <property type="match status" value="1"/>
</dbReference>
<dbReference type="GO" id="GO:0006508">
    <property type="term" value="P:proteolysis"/>
    <property type="evidence" value="ECO:0007669"/>
    <property type="project" value="InterPro"/>
</dbReference>
<dbReference type="InterPro" id="IPR045175">
    <property type="entry name" value="M28_fam"/>
</dbReference>
<feature type="compositionally biased region" description="Basic and acidic residues" evidence="1">
    <location>
        <begin position="1"/>
        <end position="29"/>
    </location>
</feature>
<feature type="region of interest" description="Disordered" evidence="1">
    <location>
        <begin position="1"/>
        <end position="41"/>
    </location>
</feature>
<gene>
    <name evidence="4" type="ORF">GTO89_12975</name>
</gene>
<sequence>MGIEKRDQQRLEDLTGRSGERQEAERPDAGDDDEAASPASRSISRRRVFIGALAAVTASLAGWFGSRQLNAEKPLPALAPAAGLPERRLDLARMRSHVAVLSQPDWQGRLAGGRGAVQAGEYVAQLWEKWGIQPKGEGGTYFQTFPVPSFSLINVNGRMRLAPQAGGGGTADNLIGYIPGRDPRLRNQVVALSAHYDHLGLWDGSLYPGANDNASGVAVLLEIACAAIQTPPQCSLAFFLFSGEEGGLIGSKYYVEHPTIPLEDMIGLINLDTVGNGEERDFICWLPDRLPWLGVLDETAKDAGVRLYPQDHGSHNSDHQSFVDKGVPAISVLSASWLEGNHTPQDGVAMIRPEKLARIADWSWRAMYSLAETAGKRGG</sequence>
<evidence type="ECO:0000256" key="2">
    <source>
        <dbReference type="SAM" id="Phobius"/>
    </source>
</evidence>
<dbReference type="PANTHER" id="PTHR12147">
    <property type="entry name" value="METALLOPEPTIDASE M28 FAMILY MEMBER"/>
    <property type="match status" value="1"/>
</dbReference>
<dbReference type="OrthoDB" id="233977at2"/>
<dbReference type="Proteomes" id="UP000471031">
    <property type="component" value="Unassembled WGS sequence"/>
</dbReference>
<keyword evidence="2" id="KW-0812">Transmembrane</keyword>
<comment type="caution">
    <text evidence="4">The sequence shown here is derived from an EMBL/GenBank/DDBJ whole genome shotgun (WGS) entry which is preliminary data.</text>
</comment>
<evidence type="ECO:0000313" key="5">
    <source>
        <dbReference type="Proteomes" id="UP000471031"/>
    </source>
</evidence>
<keyword evidence="2" id="KW-1133">Transmembrane helix</keyword>
<evidence type="ECO:0000313" key="4">
    <source>
        <dbReference type="EMBL" id="MZP43944.1"/>
    </source>
</evidence>
<evidence type="ECO:0000256" key="1">
    <source>
        <dbReference type="SAM" id="MobiDB-lite"/>
    </source>
</evidence>
<name>A0A845LEX8_HELGE</name>
<keyword evidence="2" id="KW-0472">Membrane</keyword>
<organism evidence="4 5">
    <name type="scientific">Heliomicrobium gestii</name>
    <name type="common">Heliobacterium gestii</name>
    <dbReference type="NCBI Taxonomy" id="2699"/>
    <lineage>
        <taxon>Bacteria</taxon>
        <taxon>Bacillati</taxon>
        <taxon>Bacillota</taxon>
        <taxon>Clostridia</taxon>
        <taxon>Eubacteriales</taxon>
        <taxon>Heliobacteriaceae</taxon>
        <taxon>Heliomicrobium</taxon>
    </lineage>
</organism>
<reference evidence="4 5" key="1">
    <citation type="submission" date="2020-01" db="EMBL/GenBank/DDBJ databases">
        <title>Whole genome sequence of Heliobacterium gestii DSM 11169.</title>
        <authorList>
            <person name="Kyndt J.A."/>
            <person name="Meyer T.E."/>
        </authorList>
    </citation>
    <scope>NUCLEOTIDE SEQUENCE [LARGE SCALE GENOMIC DNA]</scope>
    <source>
        <strain evidence="4 5">DSM 11169</strain>
    </source>
</reference>
<accession>A0A845LEX8</accession>
<dbReference type="PANTHER" id="PTHR12147:SF26">
    <property type="entry name" value="PEPTIDASE M28 DOMAIN-CONTAINING PROTEIN"/>
    <property type="match status" value="1"/>
</dbReference>
<dbReference type="InterPro" id="IPR007484">
    <property type="entry name" value="Peptidase_M28"/>
</dbReference>